<dbReference type="EMBL" id="CM044702">
    <property type="protein sequence ID" value="KAI5678123.1"/>
    <property type="molecule type" value="Genomic_DNA"/>
</dbReference>
<comment type="caution">
    <text evidence="1">The sequence shown here is derived from an EMBL/GenBank/DDBJ whole genome shotgun (WGS) entry which is preliminary data.</text>
</comment>
<sequence>MWNRPSQSELANDRSMFSAIAQNAVLFILENLELLLLGIDSASIVTEIDKSIITSLKENLEIMKVFLEKVHEDLIQKKLEFIVDFVRDIAKLMEVVLVASDSLVRRKIISGDFVGHCSEVSSLVRKVEAIKVSLVKVGEDHKDDEENEDGCSWTENSSSIMEGNKMVGFDSEAKELIDKLIGGRKQLEVTSIIGMGGIGKTTLAKRLYNDPFVVYHFHVRAWTCVNPNSILRNTLGDLLACIFHDQILKMSDEDMGVKLYRSLKGRRYFIVIDNVWHRNLWNDELKMYFPDDENGSRILFTSRIHDLFEDVRCENCIYFHRFLTEDESWNLFKEKVFVDNNEEELESIGKCIVGECKGLPLAIAVIAGVLAKEKKTVKIWRDFARNVTKCREYTDILELSYKHLPRNLKSCFLFLGTFPLDYEIPVKRLTWSWMAEGFIDDIPGKRLEDVGKNHIMDLVGRSLVIPLKLSSDGGIKSCKIHDLLKQMCLQKAKEKKFMQPICYCAERSKKFRPHLRCLFQVIPDITDAFLTCKHFHTSDYENGDFVFNYYVMSSYKFLRRLELRNVLINFPDQQISELIHLRYLGLKIDCIKHQIPPSIFELLRLETCILEVEKPGGTRELPVSIWKIANLRHFHISQEMILNFPPPLQNHISAVVVLENLQTISNLCPSISISEVLARTPNLRSLGFHLTLSENTGPFSFPELAHLNLLQTIKFEYQTLGMVPFSIPNIHKFPPCLKKLTLIGSHVNWEEMSLIGMLPNLEILKVKDNFFSGPIWETMDEGFPSLMFLKLSHMDLCKWISSSDHFPRLKRLVLNDCLELEEIPFEFGDIPTLQTIEVYHSSNSTVESAKQILESQKSTAETLVYLLVFLGWDKEFYSCQLVIG</sequence>
<protein>
    <submittedName>
        <fullName evidence="1">Uncharacterized protein</fullName>
    </submittedName>
</protein>
<organism evidence="1 2">
    <name type="scientific">Catharanthus roseus</name>
    <name type="common">Madagascar periwinkle</name>
    <name type="synonym">Vinca rosea</name>
    <dbReference type="NCBI Taxonomy" id="4058"/>
    <lineage>
        <taxon>Eukaryota</taxon>
        <taxon>Viridiplantae</taxon>
        <taxon>Streptophyta</taxon>
        <taxon>Embryophyta</taxon>
        <taxon>Tracheophyta</taxon>
        <taxon>Spermatophyta</taxon>
        <taxon>Magnoliopsida</taxon>
        <taxon>eudicotyledons</taxon>
        <taxon>Gunneridae</taxon>
        <taxon>Pentapetalae</taxon>
        <taxon>asterids</taxon>
        <taxon>lamiids</taxon>
        <taxon>Gentianales</taxon>
        <taxon>Apocynaceae</taxon>
        <taxon>Rauvolfioideae</taxon>
        <taxon>Vinceae</taxon>
        <taxon>Catharanthinae</taxon>
        <taxon>Catharanthus</taxon>
    </lineage>
</organism>
<gene>
    <name evidence="1" type="ORF">M9H77_09073</name>
</gene>
<accession>A0ACC0BZY0</accession>
<evidence type="ECO:0000313" key="1">
    <source>
        <dbReference type="EMBL" id="KAI5678123.1"/>
    </source>
</evidence>
<reference evidence="2" key="1">
    <citation type="journal article" date="2023" name="Nat. Plants">
        <title>Single-cell RNA sequencing provides a high-resolution roadmap for understanding the multicellular compartmentation of specialized metabolism.</title>
        <authorList>
            <person name="Sun S."/>
            <person name="Shen X."/>
            <person name="Li Y."/>
            <person name="Li Y."/>
            <person name="Wang S."/>
            <person name="Li R."/>
            <person name="Zhang H."/>
            <person name="Shen G."/>
            <person name="Guo B."/>
            <person name="Wei J."/>
            <person name="Xu J."/>
            <person name="St-Pierre B."/>
            <person name="Chen S."/>
            <person name="Sun C."/>
        </authorList>
    </citation>
    <scope>NUCLEOTIDE SEQUENCE [LARGE SCALE GENOMIC DNA]</scope>
</reference>
<evidence type="ECO:0000313" key="2">
    <source>
        <dbReference type="Proteomes" id="UP001060085"/>
    </source>
</evidence>
<keyword evidence="2" id="KW-1185">Reference proteome</keyword>
<dbReference type="Proteomes" id="UP001060085">
    <property type="component" value="Linkage Group LG02"/>
</dbReference>
<proteinExistence type="predicted"/>
<name>A0ACC0BZY0_CATRO</name>